<keyword evidence="1" id="KW-1133">Transmembrane helix</keyword>
<dbReference type="AlphaFoldDB" id="A0A8T2J2T8"/>
<keyword evidence="1" id="KW-0812">Transmembrane</keyword>
<keyword evidence="3" id="KW-1185">Reference proteome</keyword>
<evidence type="ECO:0000313" key="2">
    <source>
        <dbReference type="EMBL" id="KAG8436991.1"/>
    </source>
</evidence>
<dbReference type="Proteomes" id="UP000812440">
    <property type="component" value="Chromosome 4"/>
</dbReference>
<gene>
    <name evidence="2" type="ORF">GDO86_007903</name>
</gene>
<organism evidence="2 3">
    <name type="scientific">Hymenochirus boettgeri</name>
    <name type="common">Congo dwarf clawed frog</name>
    <dbReference type="NCBI Taxonomy" id="247094"/>
    <lineage>
        <taxon>Eukaryota</taxon>
        <taxon>Metazoa</taxon>
        <taxon>Chordata</taxon>
        <taxon>Craniata</taxon>
        <taxon>Vertebrata</taxon>
        <taxon>Euteleostomi</taxon>
        <taxon>Amphibia</taxon>
        <taxon>Batrachia</taxon>
        <taxon>Anura</taxon>
        <taxon>Pipoidea</taxon>
        <taxon>Pipidae</taxon>
        <taxon>Pipinae</taxon>
        <taxon>Hymenochirus</taxon>
    </lineage>
</organism>
<evidence type="ECO:0000256" key="1">
    <source>
        <dbReference type="SAM" id="Phobius"/>
    </source>
</evidence>
<feature type="transmembrane region" description="Helical" evidence="1">
    <location>
        <begin position="12"/>
        <end position="32"/>
    </location>
</feature>
<keyword evidence="1" id="KW-0472">Membrane</keyword>
<accession>A0A8T2J2T8</accession>
<evidence type="ECO:0000313" key="3">
    <source>
        <dbReference type="Proteomes" id="UP000812440"/>
    </source>
</evidence>
<protein>
    <submittedName>
        <fullName evidence="2">Uncharacterized protein</fullName>
    </submittedName>
</protein>
<reference evidence="2" key="1">
    <citation type="thesis" date="2020" institute="ProQuest LLC" country="789 East Eisenhower Parkway, Ann Arbor, MI, USA">
        <title>Comparative Genomics and Chromosome Evolution.</title>
        <authorList>
            <person name="Mudd A.B."/>
        </authorList>
    </citation>
    <scope>NUCLEOTIDE SEQUENCE</scope>
    <source>
        <strain evidence="2">Female2</strain>
        <tissue evidence="2">Blood</tissue>
    </source>
</reference>
<comment type="caution">
    <text evidence="2">The sequence shown here is derived from an EMBL/GenBank/DDBJ whole genome shotgun (WGS) entry which is preliminary data.</text>
</comment>
<sequence>MSTDKKCKKTQCRHVYIFNSFNLFIYLFLLNWSNASCRALDILVRPISGHSCIMFTPILQFGGNRKLADGTTMWAGGLGCDLY</sequence>
<proteinExistence type="predicted"/>
<name>A0A8T2J2T8_9PIPI</name>
<dbReference type="EMBL" id="JAACNH010000007">
    <property type="protein sequence ID" value="KAG8436991.1"/>
    <property type="molecule type" value="Genomic_DNA"/>
</dbReference>